<evidence type="ECO:0000313" key="2">
    <source>
        <dbReference type="EMBL" id="CDW72006.1"/>
    </source>
</evidence>
<dbReference type="EMBL" id="CCKQ01000912">
    <property type="protein sequence ID" value="CDW72006.1"/>
    <property type="molecule type" value="Genomic_DNA"/>
</dbReference>
<dbReference type="InParanoid" id="A0A077ZU66"/>
<dbReference type="Proteomes" id="UP000039865">
    <property type="component" value="Unassembled WGS sequence"/>
</dbReference>
<evidence type="ECO:0000313" key="3">
    <source>
        <dbReference type="Proteomes" id="UP000039865"/>
    </source>
</evidence>
<evidence type="ECO:0000256" key="1">
    <source>
        <dbReference type="SAM" id="SignalP"/>
    </source>
</evidence>
<sequence length="210" mass="24522">MNKALVLALFLGLAVANESQGWFWPNDDASLKYLVQEEQYALGYGAQADFGYGSHYKINNVNPSKEEIYGLHIYSFASVYLEATVTRFYKWHGDFFFEPLYWEVYNQHLSWVRPESDNDFHFYVQGDRMGRALSFTTTVKENAQTFETSLVRWMRDMDNNDPYPSSSDVKFDDDYEQESNDNYWGTTFSDEIDGLTDLLTANYYGPTKLF</sequence>
<accession>A0A077ZU66</accession>
<organism evidence="2 3">
    <name type="scientific">Stylonychia lemnae</name>
    <name type="common">Ciliate</name>
    <dbReference type="NCBI Taxonomy" id="5949"/>
    <lineage>
        <taxon>Eukaryota</taxon>
        <taxon>Sar</taxon>
        <taxon>Alveolata</taxon>
        <taxon>Ciliophora</taxon>
        <taxon>Intramacronucleata</taxon>
        <taxon>Spirotrichea</taxon>
        <taxon>Stichotrichia</taxon>
        <taxon>Sporadotrichida</taxon>
        <taxon>Oxytrichidae</taxon>
        <taxon>Stylonychinae</taxon>
        <taxon>Stylonychia</taxon>
    </lineage>
</organism>
<reference evidence="2 3" key="1">
    <citation type="submission" date="2014-06" db="EMBL/GenBank/DDBJ databases">
        <authorList>
            <person name="Swart Estienne"/>
        </authorList>
    </citation>
    <scope>NUCLEOTIDE SEQUENCE [LARGE SCALE GENOMIC DNA]</scope>
    <source>
        <strain evidence="2 3">130c</strain>
    </source>
</reference>
<keyword evidence="3" id="KW-1185">Reference proteome</keyword>
<name>A0A077ZU66_STYLE</name>
<dbReference type="AlphaFoldDB" id="A0A077ZU66"/>
<gene>
    <name evidence="2" type="primary">Contig5436.g5810</name>
    <name evidence="2" type="ORF">STYLEM_957</name>
</gene>
<protein>
    <submittedName>
        <fullName evidence="2">Uncharacterized protein</fullName>
    </submittedName>
</protein>
<proteinExistence type="predicted"/>
<feature type="chain" id="PRO_5001729040" evidence="1">
    <location>
        <begin position="17"/>
        <end position="210"/>
    </location>
</feature>
<feature type="signal peptide" evidence="1">
    <location>
        <begin position="1"/>
        <end position="16"/>
    </location>
</feature>
<keyword evidence="1" id="KW-0732">Signal</keyword>